<dbReference type="AlphaFoldDB" id="A0A7W4IS14"/>
<dbReference type="Proteomes" id="UP000559860">
    <property type="component" value="Unassembled WGS sequence"/>
</dbReference>
<dbReference type="GO" id="GO:0016853">
    <property type="term" value="F:isomerase activity"/>
    <property type="evidence" value="ECO:0007669"/>
    <property type="project" value="UniProtKB-KW"/>
</dbReference>
<protein>
    <submittedName>
        <fullName evidence="2">Sugar phosphate isomerase/epimerase</fullName>
    </submittedName>
</protein>
<dbReference type="Pfam" id="PF01261">
    <property type="entry name" value="AP_endonuc_2"/>
    <property type="match status" value="1"/>
</dbReference>
<gene>
    <name evidence="2" type="ORF">HLH36_06110</name>
</gene>
<evidence type="ECO:0000313" key="2">
    <source>
        <dbReference type="EMBL" id="MBB2167932.1"/>
    </source>
</evidence>
<keyword evidence="3" id="KW-1185">Reference proteome</keyword>
<dbReference type="InterPro" id="IPR036237">
    <property type="entry name" value="Xyl_isomerase-like_sf"/>
</dbReference>
<feature type="domain" description="Xylose isomerase-like TIM barrel" evidence="1">
    <location>
        <begin position="21"/>
        <end position="190"/>
    </location>
</feature>
<dbReference type="InterPro" id="IPR013022">
    <property type="entry name" value="Xyl_isomerase-like_TIM-brl"/>
</dbReference>
<keyword evidence="2" id="KW-0413">Isomerase</keyword>
<dbReference type="Gene3D" id="3.20.20.150">
    <property type="entry name" value="Divalent-metal-dependent TIM barrel enzymes"/>
    <property type="match status" value="1"/>
</dbReference>
<evidence type="ECO:0000259" key="1">
    <source>
        <dbReference type="Pfam" id="PF01261"/>
    </source>
</evidence>
<dbReference type="EMBL" id="JABEQD010000003">
    <property type="protein sequence ID" value="MBB2167932.1"/>
    <property type="molecule type" value="Genomic_DNA"/>
</dbReference>
<dbReference type="SUPFAM" id="SSF51658">
    <property type="entry name" value="Xylose isomerase-like"/>
    <property type="match status" value="1"/>
</dbReference>
<organism evidence="2 3">
    <name type="scientific">Gluconacetobacter aggeris</name>
    <dbReference type="NCBI Taxonomy" id="1286186"/>
    <lineage>
        <taxon>Bacteria</taxon>
        <taxon>Pseudomonadati</taxon>
        <taxon>Pseudomonadota</taxon>
        <taxon>Alphaproteobacteria</taxon>
        <taxon>Acetobacterales</taxon>
        <taxon>Acetobacteraceae</taxon>
        <taxon>Gluconacetobacter</taxon>
    </lineage>
</organism>
<proteinExistence type="predicted"/>
<evidence type="ECO:0000313" key="3">
    <source>
        <dbReference type="Proteomes" id="UP000559860"/>
    </source>
</evidence>
<dbReference type="RefSeq" id="WP_182985553.1">
    <property type="nucleotide sequence ID" value="NZ_JABEQD010000003.1"/>
</dbReference>
<sequence length="289" mass="32126">MRLDLFKTLWGDTRPWAPVIAEMRAAAFDGIEARIPDNAQDAADKGRLLRQEGVPYIAIALTGGGVIPRQGATLADHLADLHHALERAAIMQPRFVNVLGGNDRWSVTQQADFINQANEIGCQAGLRCVFETHRSRILSSPWIALDVLNQCPDALFTLDISHWIVTCERLLDDPLDDFSAFIARVHHLQARVGYDQGPQVPHPAAPEYAAALAFHQHVWAQVWAAQARRGYAVTTLTPECGPDGYLHTLPFTNAPVADLWDLNRWIADTERRHFDAFQQCQNSLASGDI</sequence>
<comment type="caution">
    <text evidence="2">The sequence shown here is derived from an EMBL/GenBank/DDBJ whole genome shotgun (WGS) entry which is preliminary data.</text>
</comment>
<reference evidence="2 3" key="1">
    <citation type="submission" date="2020-04" db="EMBL/GenBank/DDBJ databases">
        <title>Description of novel Gluconacetobacter.</title>
        <authorList>
            <person name="Sombolestani A."/>
        </authorList>
    </citation>
    <scope>NUCLEOTIDE SEQUENCE [LARGE SCALE GENOMIC DNA]</scope>
    <source>
        <strain evidence="2 3">LMG 27801</strain>
    </source>
</reference>
<accession>A0A7W4IS14</accession>
<name>A0A7W4IS14_9PROT</name>